<dbReference type="InterPro" id="IPR006127">
    <property type="entry name" value="ZnuA-like"/>
</dbReference>
<keyword evidence="4 7" id="KW-0732">Signal</keyword>
<keyword evidence="2 5" id="KW-0813">Transport</keyword>
<dbReference type="RefSeq" id="WP_190927621.1">
    <property type="nucleotide sequence ID" value="NZ_JACXJA010000013.1"/>
</dbReference>
<dbReference type="Proteomes" id="UP000639396">
    <property type="component" value="Unassembled WGS sequence"/>
</dbReference>
<comment type="subcellular location">
    <subcellularLocation>
        <location evidence="1">Cell envelope</location>
    </subcellularLocation>
</comment>
<gene>
    <name evidence="8" type="ORF">IDH45_11085</name>
</gene>
<keyword evidence="3" id="KW-0479">Metal-binding</keyword>
<dbReference type="EMBL" id="JACXJA010000013">
    <property type="protein sequence ID" value="MBD2862527.1"/>
    <property type="molecule type" value="Genomic_DNA"/>
</dbReference>
<evidence type="ECO:0000256" key="6">
    <source>
        <dbReference type="SAM" id="Coils"/>
    </source>
</evidence>
<evidence type="ECO:0000256" key="5">
    <source>
        <dbReference type="RuleBase" id="RU003512"/>
    </source>
</evidence>
<evidence type="ECO:0000256" key="2">
    <source>
        <dbReference type="ARBA" id="ARBA00022448"/>
    </source>
</evidence>
<evidence type="ECO:0000256" key="7">
    <source>
        <dbReference type="SAM" id="SignalP"/>
    </source>
</evidence>
<dbReference type="GO" id="GO:0007155">
    <property type="term" value="P:cell adhesion"/>
    <property type="evidence" value="ECO:0007669"/>
    <property type="project" value="InterPro"/>
</dbReference>
<feature type="coiled-coil region" evidence="6">
    <location>
        <begin position="147"/>
        <end position="196"/>
    </location>
</feature>
<dbReference type="AlphaFoldDB" id="A0A927C9E4"/>
<dbReference type="GO" id="GO:0046872">
    <property type="term" value="F:metal ion binding"/>
    <property type="evidence" value="ECO:0007669"/>
    <property type="project" value="UniProtKB-KW"/>
</dbReference>
<dbReference type="Pfam" id="PF01297">
    <property type="entry name" value="ZnuA"/>
    <property type="match status" value="1"/>
</dbReference>
<dbReference type="PROSITE" id="PS51257">
    <property type="entry name" value="PROKAR_LIPOPROTEIN"/>
    <property type="match status" value="1"/>
</dbReference>
<comment type="caution">
    <text evidence="8">The sequence shown here is derived from an EMBL/GenBank/DDBJ whole genome shotgun (WGS) entry which is preliminary data.</text>
</comment>
<name>A0A927C9E4_9BACL</name>
<dbReference type="Gene3D" id="3.40.50.1980">
    <property type="entry name" value="Nitrogenase molybdenum iron protein domain"/>
    <property type="match status" value="2"/>
</dbReference>
<dbReference type="PANTHER" id="PTHR42953:SF1">
    <property type="entry name" value="METAL-BINDING PROTEIN HI_0362-RELATED"/>
    <property type="match status" value="1"/>
</dbReference>
<dbReference type="InterPro" id="IPR006128">
    <property type="entry name" value="Lipoprotein_PsaA-like"/>
</dbReference>
<protein>
    <submittedName>
        <fullName evidence="8">Zinc ABC transporter substrate-binding protein</fullName>
    </submittedName>
</protein>
<comment type="similarity">
    <text evidence="5">Belongs to the bacterial solute-binding protein 9 family.</text>
</comment>
<keyword evidence="6" id="KW-0175">Coiled coil</keyword>
<dbReference type="InterPro" id="IPR050492">
    <property type="entry name" value="Bact_metal-bind_prot9"/>
</dbReference>
<dbReference type="SUPFAM" id="SSF53807">
    <property type="entry name" value="Helical backbone' metal receptor"/>
    <property type="match status" value="1"/>
</dbReference>
<evidence type="ECO:0000256" key="1">
    <source>
        <dbReference type="ARBA" id="ARBA00004196"/>
    </source>
</evidence>
<accession>A0A927C9E4</accession>
<organism evidence="8 9">
    <name type="scientific">Paenibacillus oceani</name>
    <dbReference type="NCBI Taxonomy" id="2772510"/>
    <lineage>
        <taxon>Bacteria</taxon>
        <taxon>Bacillati</taxon>
        <taxon>Bacillota</taxon>
        <taxon>Bacilli</taxon>
        <taxon>Bacillales</taxon>
        <taxon>Paenibacillaceae</taxon>
        <taxon>Paenibacillus</taxon>
    </lineage>
</organism>
<sequence>MLKTSKLWGIGLLLALSVVVTACASDSKHTAGQPGGSTVAGKLNVIATIAQIAEPISVIGGDKVNVQSLMGPGVDPHLYTATQGDIKKLESGDIIFYSGLHLEANMVKVFAEIGKKKPVLAIGETLPKEKLLKDEAGATDPHIWFDIDLWKQAIGAATEELKKASKENADYFEANKTKYFQQLDDLKKEAKEKLTQIPKEKRVLVTAHDAFGYFGRMQGIQVVGLQGLSTEAEIGLTDIEDTIKILVKHKVPAVFVESSINPASIKAVIEGAKKQGLDVKLGGELFSDAMGDAGTKEGTYIGMYRHNVDTIYKALSGKGE</sequence>
<evidence type="ECO:0000313" key="9">
    <source>
        <dbReference type="Proteomes" id="UP000639396"/>
    </source>
</evidence>
<keyword evidence="9" id="KW-1185">Reference proteome</keyword>
<dbReference type="InterPro" id="IPR006129">
    <property type="entry name" value="AdhesinB"/>
</dbReference>
<dbReference type="GO" id="GO:0030001">
    <property type="term" value="P:metal ion transport"/>
    <property type="evidence" value="ECO:0007669"/>
    <property type="project" value="InterPro"/>
</dbReference>
<feature type="signal peptide" evidence="7">
    <location>
        <begin position="1"/>
        <end position="24"/>
    </location>
</feature>
<proteinExistence type="inferred from homology"/>
<evidence type="ECO:0000256" key="4">
    <source>
        <dbReference type="ARBA" id="ARBA00022729"/>
    </source>
</evidence>
<reference evidence="8" key="1">
    <citation type="submission" date="2020-09" db="EMBL/GenBank/DDBJ databases">
        <title>A novel bacterium of genus Paenibacillus, isolated from South China Sea.</title>
        <authorList>
            <person name="Huang H."/>
            <person name="Mo K."/>
            <person name="Hu Y."/>
        </authorList>
    </citation>
    <scope>NUCLEOTIDE SEQUENCE</scope>
    <source>
        <strain evidence="8">IB182363</strain>
    </source>
</reference>
<evidence type="ECO:0000313" key="8">
    <source>
        <dbReference type="EMBL" id="MBD2862527.1"/>
    </source>
</evidence>
<feature type="chain" id="PRO_5037196682" evidence="7">
    <location>
        <begin position="25"/>
        <end position="320"/>
    </location>
</feature>
<dbReference type="PRINTS" id="PR00690">
    <property type="entry name" value="ADHESNFAMILY"/>
</dbReference>
<evidence type="ECO:0000256" key="3">
    <source>
        <dbReference type="ARBA" id="ARBA00022723"/>
    </source>
</evidence>
<dbReference type="GO" id="GO:0030313">
    <property type="term" value="C:cell envelope"/>
    <property type="evidence" value="ECO:0007669"/>
    <property type="project" value="UniProtKB-SubCell"/>
</dbReference>
<dbReference type="PRINTS" id="PR00691">
    <property type="entry name" value="ADHESINB"/>
</dbReference>
<dbReference type="PANTHER" id="PTHR42953">
    <property type="entry name" value="HIGH-AFFINITY ZINC UPTAKE SYSTEM PROTEIN ZNUA-RELATED"/>
    <property type="match status" value="1"/>
</dbReference>